<feature type="domain" description="Enolpyruvate transferase" evidence="8">
    <location>
        <begin position="16"/>
        <end position="425"/>
    </location>
</feature>
<evidence type="ECO:0000313" key="9">
    <source>
        <dbReference type="EMBL" id="GGJ84793.1"/>
    </source>
</evidence>
<accession>A0A917UTU7</accession>
<dbReference type="Gene3D" id="3.65.10.10">
    <property type="entry name" value="Enolpyruvate transferase domain"/>
    <property type="match status" value="2"/>
</dbReference>
<protein>
    <recommendedName>
        <fullName evidence="7">3-phosphoshikimate 1-carboxyvinyltransferase</fullName>
        <ecNumber evidence="7">2.5.1.19</ecNumber>
    </recommendedName>
    <alternativeName>
        <fullName evidence="7">5-enolpyruvylshikimate-3-phosphate synthase</fullName>
        <shortName evidence="7">EPSP synthase</shortName>
        <shortName evidence="7">EPSPS</shortName>
    </alternativeName>
</protein>
<dbReference type="AlphaFoldDB" id="A0A917UTU7"/>
<comment type="caution">
    <text evidence="9">The sequence shown here is derived from an EMBL/GenBank/DDBJ whole genome shotgun (WGS) entry which is preliminary data.</text>
</comment>
<dbReference type="PANTHER" id="PTHR21090">
    <property type="entry name" value="AROM/DEHYDROQUINATE SYNTHASE"/>
    <property type="match status" value="1"/>
</dbReference>
<feature type="binding site" evidence="7">
    <location>
        <position position="174"/>
    </location>
    <ligand>
        <name>phosphoenolpyruvate</name>
        <dbReference type="ChEBI" id="CHEBI:58702"/>
    </ligand>
</feature>
<feature type="binding site" evidence="7">
    <location>
        <position position="99"/>
    </location>
    <ligand>
        <name>phosphoenolpyruvate</name>
        <dbReference type="ChEBI" id="CHEBI:58702"/>
    </ligand>
</feature>
<dbReference type="HAMAP" id="MF_00210">
    <property type="entry name" value="EPSP_synth"/>
    <property type="match status" value="1"/>
</dbReference>
<dbReference type="GO" id="GO:0009423">
    <property type="term" value="P:chorismate biosynthetic process"/>
    <property type="evidence" value="ECO:0007669"/>
    <property type="project" value="UniProtKB-UniRule"/>
</dbReference>
<dbReference type="SUPFAM" id="SSF55205">
    <property type="entry name" value="EPT/RTPC-like"/>
    <property type="match status" value="1"/>
</dbReference>
<comment type="catalytic activity">
    <reaction evidence="6">
        <text>3-phosphoshikimate + phosphoenolpyruvate = 5-O-(1-carboxyvinyl)-3-phosphoshikimate + phosphate</text>
        <dbReference type="Rhea" id="RHEA:21256"/>
        <dbReference type="ChEBI" id="CHEBI:43474"/>
        <dbReference type="ChEBI" id="CHEBI:57701"/>
        <dbReference type="ChEBI" id="CHEBI:58702"/>
        <dbReference type="ChEBI" id="CHEBI:145989"/>
        <dbReference type="EC" id="2.5.1.19"/>
    </reaction>
    <physiologicalReaction direction="left-to-right" evidence="6">
        <dbReference type="Rhea" id="RHEA:21257"/>
    </physiologicalReaction>
</comment>
<evidence type="ECO:0000256" key="7">
    <source>
        <dbReference type="HAMAP-Rule" id="MF_00210"/>
    </source>
</evidence>
<dbReference type="PROSITE" id="PS00885">
    <property type="entry name" value="EPSP_SYNTHASE_2"/>
    <property type="match status" value="1"/>
</dbReference>
<keyword evidence="3 7" id="KW-0028">Amino-acid biosynthesis</keyword>
<dbReference type="GO" id="GO:0009073">
    <property type="term" value="P:aromatic amino acid family biosynthetic process"/>
    <property type="evidence" value="ECO:0007669"/>
    <property type="project" value="UniProtKB-KW"/>
</dbReference>
<evidence type="ECO:0000256" key="4">
    <source>
        <dbReference type="ARBA" id="ARBA00022679"/>
    </source>
</evidence>
<feature type="binding site" evidence="7">
    <location>
        <position position="416"/>
    </location>
    <ligand>
        <name>phosphoenolpyruvate</name>
        <dbReference type="ChEBI" id="CHEBI:58702"/>
    </ligand>
</feature>
<reference evidence="9" key="1">
    <citation type="journal article" date="2014" name="Int. J. Syst. Evol. Microbiol.">
        <title>Complete genome sequence of Corynebacterium casei LMG S-19264T (=DSM 44701T), isolated from a smear-ripened cheese.</title>
        <authorList>
            <consortium name="US DOE Joint Genome Institute (JGI-PGF)"/>
            <person name="Walter F."/>
            <person name="Albersmeier A."/>
            <person name="Kalinowski J."/>
            <person name="Ruckert C."/>
        </authorList>
    </citation>
    <scope>NUCLEOTIDE SEQUENCE</scope>
    <source>
        <strain evidence="9">JCM 14371</strain>
    </source>
</reference>
<gene>
    <name evidence="7 9" type="primary">aroA</name>
    <name evidence="9" type="ORF">GCM10008939_30880</name>
</gene>
<keyword evidence="7" id="KW-0963">Cytoplasm</keyword>
<evidence type="ECO:0000259" key="8">
    <source>
        <dbReference type="Pfam" id="PF00275"/>
    </source>
</evidence>
<feature type="binding site" evidence="7">
    <location>
        <position position="344"/>
    </location>
    <ligand>
        <name>3-phosphoshikimate</name>
        <dbReference type="ChEBI" id="CHEBI:145989"/>
    </ligand>
</feature>
<evidence type="ECO:0000256" key="1">
    <source>
        <dbReference type="ARBA" id="ARBA00004811"/>
    </source>
</evidence>
<dbReference type="InterPro" id="IPR013792">
    <property type="entry name" value="RNA3'P_cycl/enolpyr_Trfase_a/b"/>
</dbReference>
<comment type="pathway">
    <text evidence="1 7">Metabolic intermediate biosynthesis; chorismate biosynthesis; chorismate from D-erythrose 4-phosphate and phosphoenolpyruvate: step 6/7.</text>
</comment>
<dbReference type="InterPro" id="IPR006264">
    <property type="entry name" value="EPSP_synthase"/>
</dbReference>
<evidence type="ECO:0000256" key="6">
    <source>
        <dbReference type="ARBA" id="ARBA00044633"/>
    </source>
</evidence>
<name>A0A917UTU7_9DEIO</name>
<evidence type="ECO:0000313" key="10">
    <source>
        <dbReference type="Proteomes" id="UP000635726"/>
    </source>
</evidence>
<feature type="binding site" evidence="7">
    <location>
        <position position="128"/>
    </location>
    <ligand>
        <name>phosphoenolpyruvate</name>
        <dbReference type="ChEBI" id="CHEBI:58702"/>
    </ligand>
</feature>
<dbReference type="NCBIfam" id="TIGR01356">
    <property type="entry name" value="aroA"/>
    <property type="match status" value="1"/>
</dbReference>
<dbReference type="InterPro" id="IPR036968">
    <property type="entry name" value="Enolpyruvate_Tfrase_sf"/>
</dbReference>
<dbReference type="PANTHER" id="PTHR21090:SF5">
    <property type="entry name" value="PENTAFUNCTIONAL AROM POLYPEPTIDE"/>
    <property type="match status" value="1"/>
</dbReference>
<dbReference type="Pfam" id="PF00275">
    <property type="entry name" value="EPSP_synthase"/>
    <property type="match status" value="1"/>
</dbReference>
<keyword evidence="4 7" id="KW-0808">Transferase</keyword>
<evidence type="ECO:0000256" key="2">
    <source>
        <dbReference type="ARBA" id="ARBA00009948"/>
    </source>
</evidence>
<feature type="binding site" evidence="7">
    <location>
        <position position="348"/>
    </location>
    <ligand>
        <name>phosphoenolpyruvate</name>
        <dbReference type="ChEBI" id="CHEBI:58702"/>
    </ligand>
</feature>
<keyword evidence="10" id="KW-1185">Reference proteome</keyword>
<dbReference type="EC" id="2.5.1.19" evidence="7"/>
<dbReference type="InterPro" id="IPR001986">
    <property type="entry name" value="Enolpyruvate_Tfrase_dom"/>
</dbReference>
<feature type="binding site" evidence="7">
    <location>
        <position position="317"/>
    </location>
    <ligand>
        <name>3-phosphoshikimate</name>
        <dbReference type="ChEBI" id="CHEBI:145989"/>
    </ligand>
</feature>
<dbReference type="PROSITE" id="PS00104">
    <property type="entry name" value="EPSP_SYNTHASE_1"/>
    <property type="match status" value="1"/>
</dbReference>
<dbReference type="Proteomes" id="UP000635726">
    <property type="component" value="Unassembled WGS sequence"/>
</dbReference>
<dbReference type="GO" id="GO:0008652">
    <property type="term" value="P:amino acid biosynthetic process"/>
    <property type="evidence" value="ECO:0007669"/>
    <property type="project" value="UniProtKB-KW"/>
</dbReference>
<evidence type="ECO:0000256" key="5">
    <source>
        <dbReference type="ARBA" id="ARBA00023141"/>
    </source>
</evidence>
<feature type="binding site" evidence="7">
    <location>
        <position position="29"/>
    </location>
    <ligand>
        <name>3-phosphoshikimate</name>
        <dbReference type="ChEBI" id="CHEBI:145989"/>
    </ligand>
</feature>
<dbReference type="CDD" id="cd01556">
    <property type="entry name" value="EPSP_synthase"/>
    <property type="match status" value="1"/>
</dbReference>
<feature type="binding site" evidence="7">
    <location>
        <position position="172"/>
    </location>
    <ligand>
        <name>3-phosphoshikimate</name>
        <dbReference type="ChEBI" id="CHEBI:145989"/>
    </ligand>
</feature>
<sequence length="441" mass="46583">MSDPLPGTFDVIVHPVPELRGTLTAQPSKNYTTRYLLAAALSEGRTRVVGAATSEDAEAMLRCLRDWGAGTEHVGQDVVVTGFGARPRSGVTLNPGNAGAVARFLMAVAALTGETQFVTDYPDSLGKRPQADLLQALERLGARTASVDGHLPVTVAGGNLRGGQVEVSAERSSQYASALMFLAPLLPEGLDLRLTGDIKSHAPLRQTLDTLAAFGVRATASDDLSRIRIPGGQTYRLERAEVPGDYPGSAALLAAAAVLPGEVTVSNLRAADLQGEREAIDVLRAMGADITREGERVTVRGGRPLHAVTRDGDGFTDAVQALTAAAVAATGTTTWENVYTLRLKECDRISDTRHELEALGLQTAETRDSLSVTGGPVAGGVTVDGHGDHRMIMLLTLLGMRAAAPLRITGAHHIRKSYPGFFAHLTALGGRFEYAPNTREE</sequence>
<comment type="subunit">
    <text evidence="7">Monomer.</text>
</comment>
<comment type="similarity">
    <text evidence="2 7">Belongs to the EPSP synthase family.</text>
</comment>
<dbReference type="EMBL" id="BMOE01000013">
    <property type="protein sequence ID" value="GGJ84793.1"/>
    <property type="molecule type" value="Genomic_DNA"/>
</dbReference>
<feature type="active site" description="Proton acceptor" evidence="7">
    <location>
        <position position="317"/>
    </location>
</feature>
<evidence type="ECO:0000256" key="3">
    <source>
        <dbReference type="ARBA" id="ARBA00022605"/>
    </source>
</evidence>
<organism evidence="9 10">
    <name type="scientific">Deinococcus aquiradiocola</name>
    <dbReference type="NCBI Taxonomy" id="393059"/>
    <lineage>
        <taxon>Bacteria</taxon>
        <taxon>Thermotogati</taxon>
        <taxon>Deinococcota</taxon>
        <taxon>Deinococci</taxon>
        <taxon>Deinococcales</taxon>
        <taxon>Deinococcaceae</taxon>
        <taxon>Deinococcus</taxon>
    </lineage>
</organism>
<proteinExistence type="inferred from homology"/>
<feature type="binding site" evidence="7">
    <location>
        <position position="29"/>
    </location>
    <ligand>
        <name>phosphoenolpyruvate</name>
        <dbReference type="ChEBI" id="CHEBI:58702"/>
    </ligand>
</feature>
<comment type="caution">
    <text evidence="7">Lacks conserved residue(s) required for the propagation of feature annotation.</text>
</comment>
<comment type="subcellular location">
    <subcellularLocation>
        <location evidence="7">Cytoplasm</location>
    </subcellularLocation>
</comment>
<keyword evidence="5 7" id="KW-0057">Aromatic amino acid biosynthesis</keyword>
<dbReference type="InterPro" id="IPR023193">
    <property type="entry name" value="EPSP_synthase_CS"/>
</dbReference>
<feature type="binding site" evidence="7">
    <location>
        <position position="390"/>
    </location>
    <ligand>
        <name>phosphoenolpyruvate</name>
        <dbReference type="ChEBI" id="CHEBI:58702"/>
    </ligand>
</feature>
<feature type="binding site" evidence="7">
    <location>
        <position position="200"/>
    </location>
    <ligand>
        <name>3-phosphoshikimate</name>
        <dbReference type="ChEBI" id="CHEBI:145989"/>
    </ligand>
</feature>
<dbReference type="PIRSF" id="PIRSF000505">
    <property type="entry name" value="EPSPS"/>
    <property type="match status" value="1"/>
</dbReference>
<reference evidence="9" key="2">
    <citation type="submission" date="2020-09" db="EMBL/GenBank/DDBJ databases">
        <authorList>
            <person name="Sun Q."/>
            <person name="Ohkuma M."/>
        </authorList>
    </citation>
    <scope>NUCLEOTIDE SEQUENCE</scope>
    <source>
        <strain evidence="9">JCM 14371</strain>
    </source>
</reference>
<feature type="binding site" evidence="7">
    <location>
        <position position="173"/>
    </location>
    <ligand>
        <name>3-phosphoshikimate</name>
        <dbReference type="ChEBI" id="CHEBI:145989"/>
    </ligand>
</feature>
<dbReference type="RefSeq" id="WP_188964199.1">
    <property type="nucleotide sequence ID" value="NZ_BMOE01000013.1"/>
</dbReference>
<dbReference type="GO" id="GO:0005737">
    <property type="term" value="C:cytoplasm"/>
    <property type="evidence" value="ECO:0007669"/>
    <property type="project" value="UniProtKB-SubCell"/>
</dbReference>
<feature type="binding site" evidence="7">
    <location>
        <position position="34"/>
    </location>
    <ligand>
        <name>3-phosphoshikimate</name>
        <dbReference type="ChEBI" id="CHEBI:145989"/>
    </ligand>
</feature>
<feature type="binding site" evidence="7">
    <location>
        <position position="174"/>
    </location>
    <ligand>
        <name>3-phosphoshikimate</name>
        <dbReference type="ChEBI" id="CHEBI:145989"/>
    </ligand>
</feature>
<comment type="function">
    <text evidence="7">Catalyzes the transfer of the enolpyruvyl moiety of phosphoenolpyruvate (PEP) to the 5-hydroxyl of shikimate-3-phosphate (S3P) to produce enolpyruvyl shikimate-3-phosphate and inorganic phosphate.</text>
</comment>
<dbReference type="GO" id="GO:0003866">
    <property type="term" value="F:3-phosphoshikimate 1-carboxyvinyltransferase activity"/>
    <property type="evidence" value="ECO:0007669"/>
    <property type="project" value="UniProtKB-UniRule"/>
</dbReference>